<sequence>MKTTAIIMLGFLCLSLPSACKCEPDDEETPNPKESSSWNNEDSGKTDNDTVIIRH</sequence>
<keyword evidence="2" id="KW-0732">Signal</keyword>
<feature type="signal peptide" evidence="2">
    <location>
        <begin position="1"/>
        <end position="21"/>
    </location>
</feature>
<evidence type="ECO:0000256" key="2">
    <source>
        <dbReference type="SAM" id="SignalP"/>
    </source>
</evidence>
<protein>
    <submittedName>
        <fullName evidence="3">Uncharacterized protein</fullName>
    </submittedName>
</protein>
<name>A0ABY2FZV2_9FLAO</name>
<evidence type="ECO:0000313" key="4">
    <source>
        <dbReference type="Proteomes" id="UP000295709"/>
    </source>
</evidence>
<dbReference type="Proteomes" id="UP000295709">
    <property type="component" value="Unassembled WGS sequence"/>
</dbReference>
<organism evidence="3 4">
    <name type="scientific">Chryseobacterium daecheongense</name>
    <dbReference type="NCBI Taxonomy" id="192389"/>
    <lineage>
        <taxon>Bacteria</taxon>
        <taxon>Pseudomonadati</taxon>
        <taxon>Bacteroidota</taxon>
        <taxon>Flavobacteriia</taxon>
        <taxon>Flavobacteriales</taxon>
        <taxon>Weeksellaceae</taxon>
        <taxon>Chryseobacterium group</taxon>
        <taxon>Chryseobacterium</taxon>
    </lineage>
</organism>
<feature type="chain" id="PRO_5046760441" evidence="2">
    <location>
        <begin position="22"/>
        <end position="55"/>
    </location>
</feature>
<proteinExistence type="predicted"/>
<feature type="compositionally biased region" description="Polar residues" evidence="1">
    <location>
        <begin position="32"/>
        <end position="41"/>
    </location>
</feature>
<feature type="region of interest" description="Disordered" evidence="1">
    <location>
        <begin position="22"/>
        <end position="55"/>
    </location>
</feature>
<evidence type="ECO:0000313" key="3">
    <source>
        <dbReference type="EMBL" id="TDX95321.1"/>
    </source>
</evidence>
<accession>A0ABY2FZV2</accession>
<keyword evidence="4" id="KW-1185">Reference proteome</keyword>
<gene>
    <name evidence="3" type="ORF">BCF50_1098</name>
</gene>
<dbReference type="EMBL" id="SOQW01000001">
    <property type="protein sequence ID" value="TDX95321.1"/>
    <property type="molecule type" value="Genomic_DNA"/>
</dbReference>
<dbReference type="RefSeq" id="WP_166668315.1">
    <property type="nucleotide sequence ID" value="NZ_RJTX01000001.1"/>
</dbReference>
<evidence type="ECO:0000256" key="1">
    <source>
        <dbReference type="SAM" id="MobiDB-lite"/>
    </source>
</evidence>
<comment type="caution">
    <text evidence="3">The sequence shown here is derived from an EMBL/GenBank/DDBJ whole genome shotgun (WGS) entry which is preliminary data.</text>
</comment>
<reference evidence="3 4" key="1">
    <citation type="submission" date="2019-03" db="EMBL/GenBank/DDBJ databases">
        <title>Genomic Encyclopedia of Archaeal and Bacterial Type Strains, Phase II (KMG-II): from individual species to whole genera.</title>
        <authorList>
            <person name="Goeker M."/>
        </authorList>
    </citation>
    <scope>NUCLEOTIDE SEQUENCE [LARGE SCALE GENOMIC DNA]</scope>
    <source>
        <strain evidence="3 4">DSM 15235</strain>
    </source>
</reference>